<evidence type="ECO:0000313" key="7">
    <source>
        <dbReference type="EMBL" id="KAI0296964.1"/>
    </source>
</evidence>
<dbReference type="Gene3D" id="1.10.4160.10">
    <property type="entry name" value="Hydantoin permease"/>
    <property type="match status" value="1"/>
</dbReference>
<sequence>MGNQSLSSRLLAFTRLSAWKLEPESSTFAPSSAWSNKDMDPVPPHMRTWTTLSYTTYWISCATGVTVFPLASSMVAIGLSWQGALLAIALGHLILAIMVVLIGTVGAQLRVPFPVLTRSSFGFWLSYFSVISLIILSMFWFGIQTFIGSECVYQMLKAIFPSVAHFPNHLPQNARITTIELICYFVYWLIQFPFMFISPRKLQWLFLAKSIIVPPTWLALLIWALLKQSPNGGFLYQNTVSSGGGLSWAWLSAFNSALGFFATAGVNMPDVTRYAKNERTLYVQLIIIPIAFTLTSFIGIAMTSAGVSLYDQVLWDPLKLIDKWDNRPCAFLVSFVFALTTLGTNVSANSLNAGNDMIALYPRYINIRRGQVICAFLGGWALCPWEILATAPGFLSFITGYTIFIAPITGIMITDYWLVHRTRVDVPSMYRPHGRYWYTHGVAKLARRCRIDNLLLPTFPGLIQSLKASSNVHVSAVTRLYVFHTCWGQVPSSFAILDACLHQHVQFVLASTVYFTLSKLFRSDETVVKNAIIELETQLGFDSRFSSNGQDGKVDVMVVGIV</sequence>
<dbReference type="Proteomes" id="UP001203297">
    <property type="component" value="Unassembled WGS sequence"/>
</dbReference>
<dbReference type="GO" id="GO:0005886">
    <property type="term" value="C:plasma membrane"/>
    <property type="evidence" value="ECO:0007669"/>
    <property type="project" value="TreeGrafter"/>
</dbReference>
<feature type="transmembrane region" description="Helical" evidence="6">
    <location>
        <begin position="176"/>
        <end position="197"/>
    </location>
</feature>
<reference evidence="7" key="1">
    <citation type="journal article" date="2022" name="New Phytol.">
        <title>Evolutionary transition to the ectomycorrhizal habit in the genomes of a hyperdiverse lineage of mushroom-forming fungi.</title>
        <authorList>
            <person name="Looney B."/>
            <person name="Miyauchi S."/>
            <person name="Morin E."/>
            <person name="Drula E."/>
            <person name="Courty P.E."/>
            <person name="Kohler A."/>
            <person name="Kuo A."/>
            <person name="LaButti K."/>
            <person name="Pangilinan J."/>
            <person name="Lipzen A."/>
            <person name="Riley R."/>
            <person name="Andreopoulos W."/>
            <person name="He G."/>
            <person name="Johnson J."/>
            <person name="Nolan M."/>
            <person name="Tritt A."/>
            <person name="Barry K.W."/>
            <person name="Grigoriev I.V."/>
            <person name="Nagy L.G."/>
            <person name="Hibbett D."/>
            <person name="Henrissat B."/>
            <person name="Matheny P.B."/>
            <person name="Labbe J."/>
            <person name="Martin F.M."/>
        </authorList>
    </citation>
    <scope>NUCLEOTIDE SEQUENCE</scope>
    <source>
        <strain evidence="7">BPL690</strain>
    </source>
</reference>
<feature type="transmembrane region" description="Helical" evidence="6">
    <location>
        <begin position="246"/>
        <end position="269"/>
    </location>
</feature>
<proteinExistence type="inferred from homology"/>
<dbReference type="EMBL" id="WTXG01000042">
    <property type="protein sequence ID" value="KAI0296964.1"/>
    <property type="molecule type" value="Genomic_DNA"/>
</dbReference>
<comment type="subcellular location">
    <subcellularLocation>
        <location evidence="1">Membrane</location>
        <topology evidence="1">Multi-pass membrane protein</topology>
    </subcellularLocation>
</comment>
<evidence type="ECO:0000256" key="5">
    <source>
        <dbReference type="ARBA" id="ARBA00023136"/>
    </source>
</evidence>
<feature type="transmembrane region" description="Helical" evidence="6">
    <location>
        <begin position="401"/>
        <end position="419"/>
    </location>
</feature>
<comment type="similarity">
    <text evidence="2">Belongs to the purine-cytosine permease (2.A.39) family.</text>
</comment>
<feature type="transmembrane region" description="Helical" evidence="6">
    <location>
        <begin position="85"/>
        <end position="109"/>
    </location>
</feature>
<dbReference type="PANTHER" id="PTHR30618">
    <property type="entry name" value="NCS1 FAMILY PURINE/PYRIMIDINE TRANSPORTER"/>
    <property type="match status" value="1"/>
</dbReference>
<dbReference type="PANTHER" id="PTHR30618:SF0">
    <property type="entry name" value="PURINE-URACIL PERMEASE NCS1"/>
    <property type="match status" value="1"/>
</dbReference>
<gene>
    <name evidence="7" type="ORF">B0F90DRAFT_1811236</name>
</gene>
<dbReference type="InterPro" id="IPR001248">
    <property type="entry name" value="Pur-cyt_permease"/>
</dbReference>
<keyword evidence="8" id="KW-1185">Reference proteome</keyword>
<accession>A0AAD4QLK3</accession>
<feature type="transmembrane region" description="Helical" evidence="6">
    <location>
        <begin position="56"/>
        <end position="79"/>
    </location>
</feature>
<comment type="caution">
    <text evidence="7">The sequence shown here is derived from an EMBL/GenBank/DDBJ whole genome shotgun (WGS) entry which is preliminary data.</text>
</comment>
<evidence type="ECO:0000256" key="6">
    <source>
        <dbReference type="SAM" id="Phobius"/>
    </source>
</evidence>
<evidence type="ECO:0000256" key="1">
    <source>
        <dbReference type="ARBA" id="ARBA00004141"/>
    </source>
</evidence>
<feature type="transmembrane region" description="Helical" evidence="6">
    <location>
        <begin position="121"/>
        <end position="143"/>
    </location>
</feature>
<organism evidence="7 8">
    <name type="scientific">Multifurca ochricompacta</name>
    <dbReference type="NCBI Taxonomy" id="376703"/>
    <lineage>
        <taxon>Eukaryota</taxon>
        <taxon>Fungi</taxon>
        <taxon>Dikarya</taxon>
        <taxon>Basidiomycota</taxon>
        <taxon>Agaricomycotina</taxon>
        <taxon>Agaricomycetes</taxon>
        <taxon>Russulales</taxon>
        <taxon>Russulaceae</taxon>
        <taxon>Multifurca</taxon>
    </lineage>
</organism>
<evidence type="ECO:0000313" key="8">
    <source>
        <dbReference type="Proteomes" id="UP001203297"/>
    </source>
</evidence>
<keyword evidence="5 6" id="KW-0472">Membrane</keyword>
<dbReference type="Pfam" id="PF02133">
    <property type="entry name" value="Transp_cyt_pur"/>
    <property type="match status" value="1"/>
</dbReference>
<dbReference type="GO" id="GO:0015205">
    <property type="term" value="F:nucleobase transmembrane transporter activity"/>
    <property type="evidence" value="ECO:0007669"/>
    <property type="project" value="TreeGrafter"/>
</dbReference>
<feature type="transmembrane region" description="Helical" evidence="6">
    <location>
        <begin position="281"/>
        <end position="310"/>
    </location>
</feature>
<dbReference type="InterPro" id="IPR045225">
    <property type="entry name" value="Uracil/uridine/allantoin_perm"/>
</dbReference>
<keyword evidence="3 6" id="KW-0812">Transmembrane</keyword>
<evidence type="ECO:0000256" key="3">
    <source>
        <dbReference type="ARBA" id="ARBA00022692"/>
    </source>
</evidence>
<name>A0AAD4QLK3_9AGAM</name>
<dbReference type="AlphaFoldDB" id="A0AAD4QLK3"/>
<evidence type="ECO:0000256" key="2">
    <source>
        <dbReference type="ARBA" id="ARBA00008974"/>
    </source>
</evidence>
<evidence type="ECO:0000256" key="4">
    <source>
        <dbReference type="ARBA" id="ARBA00022989"/>
    </source>
</evidence>
<feature type="transmembrane region" description="Helical" evidence="6">
    <location>
        <begin position="372"/>
        <end position="395"/>
    </location>
</feature>
<keyword evidence="4 6" id="KW-1133">Transmembrane helix</keyword>
<feature type="transmembrane region" description="Helical" evidence="6">
    <location>
        <begin position="330"/>
        <end position="351"/>
    </location>
</feature>
<feature type="transmembrane region" description="Helical" evidence="6">
    <location>
        <begin position="204"/>
        <end position="226"/>
    </location>
</feature>
<protein>
    <submittedName>
        <fullName evidence="7">NCS1 nucleoside transporter family</fullName>
    </submittedName>
</protein>